<gene>
    <name evidence="1" type="primary">94</name>
    <name evidence="1" type="ORF">SEA_HURRICANE_94</name>
</gene>
<proteinExistence type="predicted"/>
<accession>A0A222ZK56</accession>
<evidence type="ECO:0000313" key="2">
    <source>
        <dbReference type="Proteomes" id="UP000222328"/>
    </source>
</evidence>
<protein>
    <submittedName>
        <fullName evidence="1">Uncharacterized protein</fullName>
    </submittedName>
</protein>
<evidence type="ECO:0000313" key="1">
    <source>
        <dbReference type="EMBL" id="ASR84838.1"/>
    </source>
</evidence>
<sequence length="109" mass="11721">MTAIRGKARKLDRWFGRCPEKGCKLHRVTDSPYVGATPSTSVPIFYGGYNGEALIAAGLYCSEHGKHLKWGQLAGRVNPEKECNGVCMAAVGPSCDCNCGGENHGRNHV</sequence>
<organism evidence="1 2">
    <name type="scientific">Mycobacterium phage Hurricane</name>
    <dbReference type="NCBI Taxonomy" id="2015810"/>
    <lineage>
        <taxon>Viruses</taxon>
        <taxon>Duplodnaviria</taxon>
        <taxon>Heunggongvirae</taxon>
        <taxon>Uroviricota</taxon>
        <taxon>Caudoviricetes</taxon>
        <taxon>Weiservirinae</taxon>
        <taxon>Keshuvirus</taxon>
        <taxon>Keshuvirus hurricane</taxon>
    </lineage>
</organism>
<dbReference type="EMBL" id="MF373841">
    <property type="protein sequence ID" value="ASR84838.1"/>
    <property type="molecule type" value="Genomic_DNA"/>
</dbReference>
<dbReference type="KEGG" id="vg:60323195"/>
<name>A0A222ZK56_9CAUD</name>
<dbReference type="RefSeq" id="YP_009951764.1">
    <property type="nucleotide sequence ID" value="NC_051604.1"/>
</dbReference>
<dbReference type="GeneID" id="60323195"/>
<reference evidence="1 2" key="1">
    <citation type="submission" date="2017-06" db="EMBL/GenBank/DDBJ databases">
        <authorList>
            <person name="Anastasiadis Z."/>
            <person name="Bhatti R."/>
            <person name="Breslow Z."/>
            <person name="Doerr B."/>
            <person name="Ilyas M."/>
            <person name="Kaiser J."/>
            <person name="Milce A."/>
            <person name="Monroe S."/>
            <person name="Phan T."/>
            <person name="Feng G."/>
            <person name="Barbazuk W.B."/>
            <person name="Stoner T.H."/>
            <person name="Garlena R.A."/>
            <person name="Russell D.A."/>
            <person name="Pope W.H."/>
            <person name="Jacobs-Sera D."/>
            <person name="Hatfull G.F."/>
        </authorList>
    </citation>
    <scope>NUCLEOTIDE SEQUENCE [LARGE SCALE GENOMIC DNA]</scope>
</reference>
<dbReference type="Proteomes" id="UP000222328">
    <property type="component" value="Segment"/>
</dbReference>
<keyword evidence="2" id="KW-1185">Reference proteome</keyword>